<evidence type="ECO:0000313" key="2">
    <source>
        <dbReference type="EMBL" id="MDT7828338.1"/>
    </source>
</evidence>
<evidence type="ECO:0000259" key="1">
    <source>
        <dbReference type="Pfam" id="PF13304"/>
    </source>
</evidence>
<comment type="caution">
    <text evidence="2">The sequence shown here is derived from an EMBL/GenBank/DDBJ whole genome shotgun (WGS) entry which is preliminary data.</text>
</comment>
<protein>
    <submittedName>
        <fullName evidence="2">AAA family ATPase</fullName>
    </submittedName>
</protein>
<organism evidence="2 3">
    <name type="scientific">Pricia mediterranea</name>
    <dbReference type="NCBI Taxonomy" id="3076079"/>
    <lineage>
        <taxon>Bacteria</taxon>
        <taxon>Pseudomonadati</taxon>
        <taxon>Bacteroidota</taxon>
        <taxon>Flavobacteriia</taxon>
        <taxon>Flavobacteriales</taxon>
        <taxon>Flavobacteriaceae</taxon>
        <taxon>Pricia</taxon>
    </lineage>
</organism>
<accession>A0ABU3L504</accession>
<dbReference type="SUPFAM" id="SSF52540">
    <property type="entry name" value="P-loop containing nucleoside triphosphate hydrolases"/>
    <property type="match status" value="1"/>
</dbReference>
<dbReference type="Proteomes" id="UP001250656">
    <property type="component" value="Unassembled WGS sequence"/>
</dbReference>
<sequence>MRLALIYLDYHEYLIQKPQIINLGGQFIYSLEKTGNKVEVDRTLNEDYIEGFFDVTNLDSKLLNVNAIVGQNGAGKSSIFDSIRRLFIENPYALPSNNIYLFFETATGNELKTVSSIWDVDQETLSFVTRDDTFSINQERSNSKFKTIYYSPHFDYRYNPRFDNVDNYDISFDKVLQEDIRDLQNKTTAESSLNYSVNQELTFKNSLRQIAFLSSDLVSKDKIFKNLFDFPEFGEARLLINGYKVGGEWNTPRAFRPALKIIKEKLKKELDDWHLVRKFKSQSRVSNQIEVNKYLLKRHILRDVLSVLERQMEKQNHYLSEGEFSYTTFTRDSNHLDAYNSFLTFINNSKLKFGSDEIQPFLTIPISNLLEKLYSLIENISEEGKVETNVFFVSNEQAAIILKYQREFLINVINYYSSFIKKSKKINKGSLIDGFINYMPSRRRLSSGELALLNFYSRLYDFLFNRLGGETKSLDEAENYILLLDEADLGFHPIWKKKFVNSMAKTIPYFFSSLENSPTVQILFTTHDPLTLSDLPNKNIIYLRRNAITEETEVLEYSDSSHPNKSFAANITDLLADSFFVEDGLLGDFAKEKINKTIDWLRNKDDLNNSNYHKKIIQIIDEPIVQQKLSEMYSEKMEVDFSKEILTQQIESLKQKFKNQTGNEYDSL</sequence>
<dbReference type="RefSeq" id="WP_314013606.1">
    <property type="nucleotide sequence ID" value="NZ_JAVTTP010000001.1"/>
</dbReference>
<dbReference type="PANTHER" id="PTHR32182:SF22">
    <property type="entry name" value="ATP-DEPENDENT ENDONUCLEASE, OLD FAMILY-RELATED"/>
    <property type="match status" value="1"/>
</dbReference>
<evidence type="ECO:0000313" key="3">
    <source>
        <dbReference type="Proteomes" id="UP001250656"/>
    </source>
</evidence>
<dbReference type="Gene3D" id="3.40.50.300">
    <property type="entry name" value="P-loop containing nucleotide triphosphate hydrolases"/>
    <property type="match status" value="2"/>
</dbReference>
<dbReference type="InterPro" id="IPR003959">
    <property type="entry name" value="ATPase_AAA_core"/>
</dbReference>
<name>A0ABU3L504_9FLAO</name>
<dbReference type="PANTHER" id="PTHR32182">
    <property type="entry name" value="DNA REPLICATION AND REPAIR PROTEIN RECF"/>
    <property type="match status" value="1"/>
</dbReference>
<reference evidence="2 3" key="1">
    <citation type="submission" date="2023-09" db="EMBL/GenBank/DDBJ databases">
        <title>Novel taxa isolated from Blanes Bay.</title>
        <authorList>
            <person name="Rey-Velasco X."/>
            <person name="Lucena T."/>
        </authorList>
    </citation>
    <scope>NUCLEOTIDE SEQUENCE [LARGE SCALE GENOMIC DNA]</scope>
    <source>
        <strain evidence="2 3">S334</strain>
    </source>
</reference>
<dbReference type="InterPro" id="IPR027417">
    <property type="entry name" value="P-loop_NTPase"/>
</dbReference>
<keyword evidence="3" id="KW-1185">Reference proteome</keyword>
<feature type="domain" description="ATPase AAA-type core" evidence="1">
    <location>
        <begin position="65"/>
        <end position="533"/>
    </location>
</feature>
<dbReference type="EMBL" id="JAVTTP010000001">
    <property type="protein sequence ID" value="MDT7828338.1"/>
    <property type="molecule type" value="Genomic_DNA"/>
</dbReference>
<dbReference type="Pfam" id="PF13304">
    <property type="entry name" value="AAA_21"/>
    <property type="match status" value="1"/>
</dbReference>
<gene>
    <name evidence="2" type="ORF">RQM65_06655</name>
</gene>
<proteinExistence type="predicted"/>